<dbReference type="GO" id="GO:0070063">
    <property type="term" value="F:RNA polymerase binding"/>
    <property type="evidence" value="ECO:0007669"/>
    <property type="project" value="InterPro"/>
</dbReference>
<feature type="domain" description="FF" evidence="4">
    <location>
        <begin position="195"/>
        <end position="252"/>
    </location>
</feature>
<dbReference type="SUPFAM" id="SSF51045">
    <property type="entry name" value="WW domain"/>
    <property type="match status" value="2"/>
</dbReference>
<feature type="domain" description="WW" evidence="3">
    <location>
        <begin position="17"/>
        <end position="50"/>
    </location>
</feature>
<dbReference type="STRING" id="933852.A0A0C2WXL1"/>
<dbReference type="Gene3D" id="1.10.10.440">
    <property type="entry name" value="FF domain"/>
    <property type="match status" value="5"/>
</dbReference>
<dbReference type="Pfam" id="PF01846">
    <property type="entry name" value="FF"/>
    <property type="match status" value="3"/>
</dbReference>
<dbReference type="PROSITE" id="PS50020">
    <property type="entry name" value="WW_DOMAIN_2"/>
    <property type="match status" value="2"/>
</dbReference>
<feature type="region of interest" description="Disordered" evidence="2">
    <location>
        <begin position="395"/>
        <end position="455"/>
    </location>
</feature>
<dbReference type="InterPro" id="IPR002713">
    <property type="entry name" value="FF_domain"/>
</dbReference>
<feature type="domain" description="FF" evidence="4">
    <location>
        <begin position="333"/>
        <end position="390"/>
    </location>
</feature>
<evidence type="ECO:0000256" key="2">
    <source>
        <dbReference type="SAM" id="MobiDB-lite"/>
    </source>
</evidence>
<dbReference type="PROSITE" id="PS01159">
    <property type="entry name" value="WW_DOMAIN_1"/>
    <property type="match status" value="2"/>
</dbReference>
<sequence>MNVHPGYALAMAGASSQPLPSPWTEHIAPTGFLYYYNPLTAESTYNRPISLSFAHLGKPTKPKKKKEKPAKKTRIEASVWYRVLTNRGNVFYFNEEKRESTWDVPGDIASAVEAMEKMELEEPTEDPTLGVKRKEREEDDEGRAGKRPKREEDEEMDEEAWQRQLAEEMAEEQADDPMDAEPPEPEPEPIPTMPLEEATRLFKTILQEAQINPMHPWDTTLPLLTSSPEYSRLEHSLPLSSQRDIFEEYCKELIAARKAQGSSTKEKAAVDAKEAYHQLLKDTVTSTRTTYTQFRQQVKKERRFYSFGRDEKEREREFRNYLKELGEQKKNERKKAEEAFVTMLKESKTLRSGPPKKWAEAKKEFQKDSRYDPVGSSTLREELYDAYVKSLGEGSEAVGTSTGASNALQSADTAPAKLDEEEKKRRREKAVREREERVRSEKERTAQQNARSRAGLNQEEAELAFNSLLIDAIRDPTVSFQSALSYLSADPRFTSITQTSTLSQQRLSALFNAHIARLQEKGGSALHTLFGSYAPGLDVRWENLPAEAKASIAGSAAAKRLGLDGRVSLRPPTNTQKDRSRARSDDSMDETGGGGYEYPALRDEFESWQRRRFSEARVAFDAMLAENAFVEFWGRVGKMGLTDQEEKARLGKMVFADEGAAGAANAVEEEEEGEEGEGGGGKRDLQALAKGVDVGEVEKVLKRDKRYIVFDYMPQERERWLTDHLRGLSAPKASVHVG</sequence>
<dbReference type="AlphaFoldDB" id="A0A0C2WXL1"/>
<evidence type="ECO:0000259" key="3">
    <source>
        <dbReference type="PROSITE" id="PS50020"/>
    </source>
</evidence>
<dbReference type="PROSITE" id="PS51676">
    <property type="entry name" value="FF"/>
    <property type="match status" value="3"/>
</dbReference>
<feature type="region of interest" description="Disordered" evidence="2">
    <location>
        <begin position="564"/>
        <end position="597"/>
    </location>
</feature>
<feature type="compositionally biased region" description="Basic and acidic residues" evidence="2">
    <location>
        <begin position="576"/>
        <end position="586"/>
    </location>
</feature>
<feature type="domain" description="FF" evidence="4">
    <location>
        <begin position="267"/>
        <end position="324"/>
    </location>
</feature>
<feature type="compositionally biased region" description="Acidic residues" evidence="2">
    <location>
        <begin position="168"/>
        <end position="187"/>
    </location>
</feature>
<reference evidence="6" key="2">
    <citation type="submission" date="2015-01" db="EMBL/GenBank/DDBJ databases">
        <title>Evolutionary Origins and Diversification of the Mycorrhizal Mutualists.</title>
        <authorList>
            <consortium name="DOE Joint Genome Institute"/>
            <consortium name="Mycorrhizal Genomics Consortium"/>
            <person name="Kohler A."/>
            <person name="Kuo A."/>
            <person name="Nagy L.G."/>
            <person name="Floudas D."/>
            <person name="Copeland A."/>
            <person name="Barry K.W."/>
            <person name="Cichocki N."/>
            <person name="Veneault-Fourrey C."/>
            <person name="LaButti K."/>
            <person name="Lindquist E.A."/>
            <person name="Lipzen A."/>
            <person name="Lundell T."/>
            <person name="Morin E."/>
            <person name="Murat C."/>
            <person name="Riley R."/>
            <person name="Ohm R."/>
            <person name="Sun H."/>
            <person name="Tunlid A."/>
            <person name="Henrissat B."/>
            <person name="Grigoriev I.V."/>
            <person name="Hibbett D.S."/>
            <person name="Martin F."/>
        </authorList>
    </citation>
    <scope>NUCLEOTIDE SEQUENCE [LARGE SCALE GENOMIC DNA]</scope>
    <source>
        <strain evidence="6">MAFF 305830</strain>
    </source>
</reference>
<dbReference type="InterPro" id="IPR001202">
    <property type="entry name" value="WW_dom"/>
</dbReference>
<feature type="compositionally biased region" description="Basic and acidic residues" evidence="2">
    <location>
        <begin position="357"/>
        <end position="371"/>
    </location>
</feature>
<evidence type="ECO:0000256" key="1">
    <source>
        <dbReference type="ARBA" id="ARBA00022737"/>
    </source>
</evidence>
<evidence type="ECO:0000313" key="5">
    <source>
        <dbReference type="EMBL" id="KIM22077.1"/>
    </source>
</evidence>
<evidence type="ECO:0008006" key="7">
    <source>
        <dbReference type="Google" id="ProtNLM"/>
    </source>
</evidence>
<dbReference type="OrthoDB" id="410044at2759"/>
<dbReference type="EMBL" id="KN824364">
    <property type="protein sequence ID" value="KIM22077.1"/>
    <property type="molecule type" value="Genomic_DNA"/>
</dbReference>
<dbReference type="SUPFAM" id="SSF81698">
    <property type="entry name" value="FF domain"/>
    <property type="match status" value="4"/>
</dbReference>
<dbReference type="CDD" id="cd00201">
    <property type="entry name" value="WW"/>
    <property type="match status" value="2"/>
</dbReference>
<organism evidence="5 6">
    <name type="scientific">Serendipita vermifera MAFF 305830</name>
    <dbReference type="NCBI Taxonomy" id="933852"/>
    <lineage>
        <taxon>Eukaryota</taxon>
        <taxon>Fungi</taxon>
        <taxon>Dikarya</taxon>
        <taxon>Basidiomycota</taxon>
        <taxon>Agaricomycotina</taxon>
        <taxon>Agaricomycetes</taxon>
        <taxon>Sebacinales</taxon>
        <taxon>Serendipitaceae</taxon>
        <taxon>Serendipita</taxon>
    </lineage>
</organism>
<feature type="region of interest" description="Disordered" evidence="2">
    <location>
        <begin position="118"/>
        <end position="192"/>
    </location>
</feature>
<dbReference type="Gene3D" id="2.20.70.10">
    <property type="match status" value="2"/>
</dbReference>
<name>A0A0C2WXL1_SERVB</name>
<feature type="compositionally biased region" description="Acidic residues" evidence="2">
    <location>
        <begin position="667"/>
        <end position="677"/>
    </location>
</feature>
<dbReference type="InterPro" id="IPR036517">
    <property type="entry name" value="FF_domain_sf"/>
</dbReference>
<gene>
    <name evidence="5" type="ORF">M408DRAFT_333084</name>
</gene>
<protein>
    <recommendedName>
        <fullName evidence="7">WW domain-containing protein</fullName>
    </recommendedName>
</protein>
<dbReference type="Proteomes" id="UP000054097">
    <property type="component" value="Unassembled WGS sequence"/>
</dbReference>
<dbReference type="HOGENOM" id="CLU_013872_0_0_1"/>
<dbReference type="InterPro" id="IPR036020">
    <property type="entry name" value="WW_dom_sf"/>
</dbReference>
<dbReference type="SMART" id="SM00456">
    <property type="entry name" value="WW"/>
    <property type="match status" value="2"/>
</dbReference>
<keyword evidence="1" id="KW-0677">Repeat</keyword>
<evidence type="ECO:0000259" key="4">
    <source>
        <dbReference type="PROSITE" id="PS51676"/>
    </source>
</evidence>
<dbReference type="PANTHER" id="PTHR15377">
    <property type="entry name" value="TRANSCRIPTION ELONGATION REGULATOR 1"/>
    <property type="match status" value="1"/>
</dbReference>
<dbReference type="Pfam" id="PF00397">
    <property type="entry name" value="WW"/>
    <property type="match status" value="1"/>
</dbReference>
<feature type="domain" description="WW" evidence="3">
    <location>
        <begin position="80"/>
        <end position="107"/>
    </location>
</feature>
<feature type="compositionally biased region" description="Polar residues" evidence="2">
    <location>
        <begin position="398"/>
        <end position="412"/>
    </location>
</feature>
<feature type="region of interest" description="Disordered" evidence="2">
    <location>
        <begin position="346"/>
        <end position="376"/>
    </location>
</feature>
<dbReference type="GO" id="GO:0005634">
    <property type="term" value="C:nucleus"/>
    <property type="evidence" value="ECO:0007669"/>
    <property type="project" value="TreeGrafter"/>
</dbReference>
<keyword evidence="6" id="KW-1185">Reference proteome</keyword>
<dbReference type="GO" id="GO:0003712">
    <property type="term" value="F:transcription coregulator activity"/>
    <property type="evidence" value="ECO:0007669"/>
    <property type="project" value="TreeGrafter"/>
</dbReference>
<dbReference type="InterPro" id="IPR045148">
    <property type="entry name" value="TCRG1-like"/>
</dbReference>
<accession>A0A0C2WXL1</accession>
<reference evidence="5 6" key="1">
    <citation type="submission" date="2014-04" db="EMBL/GenBank/DDBJ databases">
        <authorList>
            <consortium name="DOE Joint Genome Institute"/>
            <person name="Kuo A."/>
            <person name="Zuccaro A."/>
            <person name="Kohler A."/>
            <person name="Nagy L.G."/>
            <person name="Floudas D."/>
            <person name="Copeland A."/>
            <person name="Barry K.W."/>
            <person name="Cichocki N."/>
            <person name="Veneault-Fourrey C."/>
            <person name="LaButti K."/>
            <person name="Lindquist E.A."/>
            <person name="Lipzen A."/>
            <person name="Lundell T."/>
            <person name="Morin E."/>
            <person name="Murat C."/>
            <person name="Sun H."/>
            <person name="Tunlid A."/>
            <person name="Henrissat B."/>
            <person name="Grigoriev I.V."/>
            <person name="Hibbett D.S."/>
            <person name="Martin F."/>
            <person name="Nordberg H.P."/>
            <person name="Cantor M.N."/>
            <person name="Hua S.X."/>
        </authorList>
    </citation>
    <scope>NUCLEOTIDE SEQUENCE [LARGE SCALE GENOMIC DNA]</scope>
    <source>
        <strain evidence="5 6">MAFF 305830</strain>
    </source>
</reference>
<evidence type="ECO:0000313" key="6">
    <source>
        <dbReference type="Proteomes" id="UP000054097"/>
    </source>
</evidence>
<feature type="region of interest" description="Disordered" evidence="2">
    <location>
        <begin position="661"/>
        <end position="684"/>
    </location>
</feature>
<dbReference type="PANTHER" id="PTHR15377:SF3">
    <property type="entry name" value="WW DOMAIN-CONTAINING PROTEIN"/>
    <property type="match status" value="1"/>
</dbReference>
<dbReference type="SMART" id="SM00441">
    <property type="entry name" value="FF"/>
    <property type="match status" value="4"/>
</dbReference>
<proteinExistence type="predicted"/>
<feature type="compositionally biased region" description="Basic and acidic residues" evidence="2">
    <location>
        <begin position="430"/>
        <end position="445"/>
    </location>
</feature>